<keyword evidence="6" id="KW-1185">Reference proteome</keyword>
<dbReference type="CDD" id="cd07377">
    <property type="entry name" value="WHTH_GntR"/>
    <property type="match status" value="1"/>
</dbReference>
<accession>A0ABW2CNS6</accession>
<keyword evidence="2" id="KW-0238">DNA-binding</keyword>
<name>A0ABW2CNS6_9ACTN</name>
<feature type="domain" description="HTH gntR-type" evidence="4">
    <location>
        <begin position="12"/>
        <end position="82"/>
    </location>
</feature>
<reference evidence="6" key="1">
    <citation type="journal article" date="2019" name="Int. J. Syst. Evol. Microbiol.">
        <title>The Global Catalogue of Microorganisms (GCM) 10K type strain sequencing project: providing services to taxonomists for standard genome sequencing and annotation.</title>
        <authorList>
            <consortium name="The Broad Institute Genomics Platform"/>
            <consortium name="The Broad Institute Genome Sequencing Center for Infectious Disease"/>
            <person name="Wu L."/>
            <person name="Ma J."/>
        </authorList>
    </citation>
    <scope>NUCLEOTIDE SEQUENCE [LARGE SCALE GENOMIC DNA]</scope>
    <source>
        <strain evidence="6">JCM 3369</strain>
    </source>
</reference>
<dbReference type="Gene3D" id="1.20.120.530">
    <property type="entry name" value="GntR ligand-binding domain-like"/>
    <property type="match status" value="1"/>
</dbReference>
<evidence type="ECO:0000256" key="2">
    <source>
        <dbReference type="ARBA" id="ARBA00023125"/>
    </source>
</evidence>
<proteinExistence type="predicted"/>
<dbReference type="PANTHER" id="PTHR43537:SF5">
    <property type="entry name" value="UXU OPERON TRANSCRIPTIONAL REGULATOR"/>
    <property type="match status" value="1"/>
</dbReference>
<dbReference type="EMBL" id="JBHSXS010000011">
    <property type="protein sequence ID" value="MFC6882020.1"/>
    <property type="molecule type" value="Genomic_DNA"/>
</dbReference>
<keyword evidence="3" id="KW-0804">Transcription</keyword>
<comment type="caution">
    <text evidence="5">The sequence shown here is derived from an EMBL/GenBank/DDBJ whole genome shotgun (WGS) entry which is preliminary data.</text>
</comment>
<dbReference type="PRINTS" id="PR00035">
    <property type="entry name" value="HTHGNTR"/>
</dbReference>
<evidence type="ECO:0000313" key="6">
    <source>
        <dbReference type="Proteomes" id="UP001596380"/>
    </source>
</evidence>
<dbReference type="SMART" id="SM00345">
    <property type="entry name" value="HTH_GNTR"/>
    <property type="match status" value="1"/>
</dbReference>
<dbReference type="Gene3D" id="1.10.10.10">
    <property type="entry name" value="Winged helix-like DNA-binding domain superfamily/Winged helix DNA-binding domain"/>
    <property type="match status" value="1"/>
</dbReference>
<dbReference type="InterPro" id="IPR036390">
    <property type="entry name" value="WH_DNA-bd_sf"/>
</dbReference>
<dbReference type="Proteomes" id="UP001596380">
    <property type="component" value="Unassembled WGS sequence"/>
</dbReference>
<dbReference type="Pfam" id="PF00392">
    <property type="entry name" value="GntR"/>
    <property type="match status" value="1"/>
</dbReference>
<dbReference type="PANTHER" id="PTHR43537">
    <property type="entry name" value="TRANSCRIPTIONAL REGULATOR, GNTR FAMILY"/>
    <property type="match status" value="1"/>
</dbReference>
<evidence type="ECO:0000313" key="5">
    <source>
        <dbReference type="EMBL" id="MFC6882020.1"/>
    </source>
</evidence>
<gene>
    <name evidence="5" type="ORF">ACFQKB_19870</name>
</gene>
<dbReference type="InterPro" id="IPR011711">
    <property type="entry name" value="GntR_C"/>
</dbReference>
<evidence type="ECO:0000259" key="4">
    <source>
        <dbReference type="PROSITE" id="PS50949"/>
    </source>
</evidence>
<dbReference type="InterPro" id="IPR036388">
    <property type="entry name" value="WH-like_DNA-bd_sf"/>
</dbReference>
<sequence length="245" mass="26702">MGHESLGPLRPARTGEQVAHRLATAIALGEFSLGDRLPSERDLAALLQVSRESVRTALRTLSGSGLVEIRRGRGGGAFVRAEWAEASEHAVRSALLERWDEFEELFDYRRLIESLIARTAAERATADDRAAIARALAGFDAAATPGEAREHDVALHRAIARAARNARLLALHERLLSEVSLGVSAEPYTWAIYEEARPHHHALADAIARGDGDEAARIAGRHFAITEDAVRRLARRVGRATPPEP</sequence>
<dbReference type="InterPro" id="IPR000524">
    <property type="entry name" value="Tscrpt_reg_HTH_GntR"/>
</dbReference>
<evidence type="ECO:0000256" key="3">
    <source>
        <dbReference type="ARBA" id="ARBA00023163"/>
    </source>
</evidence>
<organism evidence="5 6">
    <name type="scientific">Actinomadura yumaensis</name>
    <dbReference type="NCBI Taxonomy" id="111807"/>
    <lineage>
        <taxon>Bacteria</taxon>
        <taxon>Bacillati</taxon>
        <taxon>Actinomycetota</taxon>
        <taxon>Actinomycetes</taxon>
        <taxon>Streptosporangiales</taxon>
        <taxon>Thermomonosporaceae</taxon>
        <taxon>Actinomadura</taxon>
    </lineage>
</organism>
<dbReference type="InterPro" id="IPR008920">
    <property type="entry name" value="TF_FadR/GntR_C"/>
</dbReference>
<evidence type="ECO:0000256" key="1">
    <source>
        <dbReference type="ARBA" id="ARBA00023015"/>
    </source>
</evidence>
<dbReference type="SUPFAM" id="SSF46785">
    <property type="entry name" value="Winged helix' DNA-binding domain"/>
    <property type="match status" value="1"/>
</dbReference>
<keyword evidence="1" id="KW-0805">Transcription regulation</keyword>
<dbReference type="Pfam" id="PF07729">
    <property type="entry name" value="FCD"/>
    <property type="match status" value="1"/>
</dbReference>
<dbReference type="SMART" id="SM00895">
    <property type="entry name" value="FCD"/>
    <property type="match status" value="1"/>
</dbReference>
<dbReference type="SUPFAM" id="SSF48008">
    <property type="entry name" value="GntR ligand-binding domain-like"/>
    <property type="match status" value="1"/>
</dbReference>
<protein>
    <submittedName>
        <fullName evidence="5">FadR/GntR family transcriptional regulator</fullName>
    </submittedName>
</protein>
<dbReference type="RefSeq" id="WP_160825123.1">
    <property type="nucleotide sequence ID" value="NZ_JBHSXS010000011.1"/>
</dbReference>
<dbReference type="PROSITE" id="PS50949">
    <property type="entry name" value="HTH_GNTR"/>
    <property type="match status" value="1"/>
</dbReference>